<comment type="subunit">
    <text evidence="5 6">The basal body constitutes a major portion of the flagellar organelle and consists of four rings (L,P,S, and M) mounted on a central rod. The rod consists of about 26 subunits of FlgG in the distal portion, and FlgB, FlgC and FlgF are thought to build up the proximal portion of the rod with about 6 subunits each.</text>
</comment>
<evidence type="ECO:0000256" key="4">
    <source>
        <dbReference type="ARBA" id="ARBA00023143"/>
    </source>
</evidence>
<keyword evidence="9" id="KW-0966">Cell projection</keyword>
<evidence type="ECO:0000313" key="10">
    <source>
        <dbReference type="Proteomes" id="UP000078532"/>
    </source>
</evidence>
<keyword evidence="10" id="KW-1185">Reference proteome</keyword>
<evidence type="ECO:0000256" key="2">
    <source>
        <dbReference type="ARBA" id="ARBA00009677"/>
    </source>
</evidence>
<comment type="similarity">
    <text evidence="2">Belongs to the flagella basal body rod proteins family.</text>
</comment>
<feature type="domain" description="Flagellar basal body rod protein N-terminal" evidence="7">
    <location>
        <begin position="10"/>
        <end position="35"/>
    </location>
</feature>
<keyword evidence="9" id="KW-0282">Flagellum</keyword>
<sequence length="147" mass="15447">MPLFESFGISASGLTAQRLWLDIISNNIANMHTAGRPGDPAAPVYRREAPVFVEKLRQAADALPGRGLSAAGVDVAAVVADPAPPRMVYDPRNPLANPQTGYVAYPDINITNEMVNMIAASRAYEAGVTTLNAAKDMALKGLAIGQG</sequence>
<evidence type="ECO:0000256" key="3">
    <source>
        <dbReference type="ARBA" id="ARBA00017941"/>
    </source>
</evidence>
<accession>A0A1B7LBL7</accession>
<evidence type="ECO:0000256" key="6">
    <source>
        <dbReference type="RuleBase" id="RU362062"/>
    </source>
</evidence>
<dbReference type="Proteomes" id="UP000078532">
    <property type="component" value="Unassembled WGS sequence"/>
</dbReference>
<evidence type="ECO:0000259" key="8">
    <source>
        <dbReference type="Pfam" id="PF06429"/>
    </source>
</evidence>
<protein>
    <recommendedName>
        <fullName evidence="3 6">Flagellar basal-body rod protein FlgC</fullName>
    </recommendedName>
</protein>
<dbReference type="EMBL" id="LYVF01000188">
    <property type="protein sequence ID" value="OAT79935.1"/>
    <property type="molecule type" value="Genomic_DNA"/>
</dbReference>
<comment type="subcellular location">
    <subcellularLocation>
        <location evidence="1 6">Bacterial flagellum basal body</location>
    </subcellularLocation>
</comment>
<dbReference type="PANTHER" id="PTHR30435:SF2">
    <property type="entry name" value="FLAGELLAR BASAL-BODY ROD PROTEIN FLGC"/>
    <property type="match status" value="1"/>
</dbReference>
<dbReference type="NCBIfam" id="TIGR01395">
    <property type="entry name" value="FlgC"/>
    <property type="match status" value="1"/>
</dbReference>
<evidence type="ECO:0000313" key="9">
    <source>
        <dbReference type="EMBL" id="OAT79935.1"/>
    </source>
</evidence>
<dbReference type="GO" id="GO:0030694">
    <property type="term" value="C:bacterial-type flagellum basal body, rod"/>
    <property type="evidence" value="ECO:0007669"/>
    <property type="project" value="UniProtKB-UniRule"/>
</dbReference>
<evidence type="ECO:0000259" key="7">
    <source>
        <dbReference type="Pfam" id="PF00460"/>
    </source>
</evidence>
<dbReference type="AlphaFoldDB" id="A0A1B7LBL7"/>
<feature type="domain" description="Flagellar basal-body/hook protein C-terminal" evidence="8">
    <location>
        <begin position="99"/>
        <end position="142"/>
    </location>
</feature>
<dbReference type="InterPro" id="IPR010930">
    <property type="entry name" value="Flg_bb/hook_C_dom"/>
</dbReference>
<dbReference type="OrthoDB" id="9794148at2"/>
<dbReference type="STRING" id="1838280.A6M21_14615"/>
<evidence type="ECO:0000256" key="1">
    <source>
        <dbReference type="ARBA" id="ARBA00004117"/>
    </source>
</evidence>
<gene>
    <name evidence="9" type="ORF">A6M21_14615</name>
</gene>
<name>A0A1B7LBL7_9FIRM</name>
<dbReference type="InterPro" id="IPR001444">
    <property type="entry name" value="Flag_bb_rod_N"/>
</dbReference>
<keyword evidence="9" id="KW-0969">Cilium</keyword>
<comment type="caution">
    <text evidence="9">The sequence shown here is derived from an EMBL/GenBank/DDBJ whole genome shotgun (WGS) entry which is preliminary data.</text>
</comment>
<dbReference type="PANTHER" id="PTHR30435">
    <property type="entry name" value="FLAGELLAR PROTEIN"/>
    <property type="match status" value="1"/>
</dbReference>
<evidence type="ECO:0000256" key="5">
    <source>
        <dbReference type="ARBA" id="ARBA00025933"/>
    </source>
</evidence>
<keyword evidence="4 6" id="KW-0975">Bacterial flagellum</keyword>
<reference evidence="9 10" key="1">
    <citation type="submission" date="2016-04" db="EMBL/GenBank/DDBJ databases">
        <authorList>
            <person name="Evans L.H."/>
            <person name="Alamgir A."/>
            <person name="Owens N."/>
            <person name="Weber N.D."/>
            <person name="Virtaneva K."/>
            <person name="Barbian K."/>
            <person name="Babar A."/>
            <person name="Rosenke K."/>
        </authorList>
    </citation>
    <scope>NUCLEOTIDE SEQUENCE [LARGE SCALE GENOMIC DNA]</scope>
    <source>
        <strain evidence="9 10">LMa1</strain>
    </source>
</reference>
<proteinExistence type="inferred from homology"/>
<dbReference type="InterPro" id="IPR006299">
    <property type="entry name" value="FlgC"/>
</dbReference>
<dbReference type="RefSeq" id="WP_066670635.1">
    <property type="nucleotide sequence ID" value="NZ_LYVF01000188.1"/>
</dbReference>
<organism evidence="9 10">
    <name type="scientific">Desulfotomaculum copahuensis</name>
    <dbReference type="NCBI Taxonomy" id="1838280"/>
    <lineage>
        <taxon>Bacteria</taxon>
        <taxon>Bacillati</taxon>
        <taxon>Bacillota</taxon>
        <taxon>Clostridia</taxon>
        <taxon>Eubacteriales</taxon>
        <taxon>Desulfotomaculaceae</taxon>
        <taxon>Desulfotomaculum</taxon>
    </lineage>
</organism>
<dbReference type="GO" id="GO:0071978">
    <property type="term" value="P:bacterial-type flagellum-dependent swarming motility"/>
    <property type="evidence" value="ECO:0007669"/>
    <property type="project" value="TreeGrafter"/>
</dbReference>
<dbReference type="Pfam" id="PF00460">
    <property type="entry name" value="Flg_bb_rod"/>
    <property type="match status" value="1"/>
</dbReference>
<dbReference type="Pfam" id="PF06429">
    <property type="entry name" value="Flg_bbr_C"/>
    <property type="match status" value="1"/>
</dbReference>